<protein>
    <submittedName>
        <fullName evidence="3">Uncharacterized protein YraI</fullName>
    </submittedName>
</protein>
<dbReference type="RefSeq" id="WP_183793526.1">
    <property type="nucleotide sequence ID" value="NZ_JACIDU010000012.1"/>
</dbReference>
<evidence type="ECO:0000313" key="4">
    <source>
        <dbReference type="Proteomes" id="UP000584824"/>
    </source>
</evidence>
<dbReference type="Pfam" id="PF08239">
    <property type="entry name" value="SH3_3"/>
    <property type="match status" value="1"/>
</dbReference>
<name>A0A7W6P335_9HYPH</name>
<dbReference type="AlphaFoldDB" id="A0A7W6P335"/>
<evidence type="ECO:0000313" key="3">
    <source>
        <dbReference type="EMBL" id="MBB4104439.1"/>
    </source>
</evidence>
<gene>
    <name evidence="3" type="ORF">GGQ66_003016</name>
</gene>
<feature type="domain" description="SH3b" evidence="2">
    <location>
        <begin position="32"/>
        <end position="98"/>
    </location>
</feature>
<sequence length="239" mass="25094">MFRKILALSRLKQLVCSALAVFVLLAAGASVASAATVAVATGNVNLRAGPSTTYPVVTVVPAGARITTHGCLSGYSWCDIAFGGTRGWVSATYIQVVYKGGPVVLTPAVAPSVGVVIIPYNRTYWDTHYPAYPWYGAWGRYYRHHAVAPPPRIASHERSVTCADGSCTATRSTTGIYGGSTGQTRTCTGGMCTATRQTVGPNGNSASRVRTCSATDRSCSVTRTGPRGATATGTRFFNR</sequence>
<dbReference type="SMART" id="SM00287">
    <property type="entry name" value="SH3b"/>
    <property type="match status" value="1"/>
</dbReference>
<dbReference type="PROSITE" id="PS51781">
    <property type="entry name" value="SH3B"/>
    <property type="match status" value="1"/>
</dbReference>
<proteinExistence type="predicted"/>
<keyword evidence="1" id="KW-0732">Signal</keyword>
<dbReference type="Proteomes" id="UP000584824">
    <property type="component" value="Unassembled WGS sequence"/>
</dbReference>
<evidence type="ECO:0000256" key="1">
    <source>
        <dbReference type="SAM" id="SignalP"/>
    </source>
</evidence>
<dbReference type="EMBL" id="JACIDU010000012">
    <property type="protein sequence ID" value="MBB4104439.1"/>
    <property type="molecule type" value="Genomic_DNA"/>
</dbReference>
<feature type="chain" id="PRO_5031160441" evidence="1">
    <location>
        <begin position="35"/>
        <end position="239"/>
    </location>
</feature>
<feature type="signal peptide" evidence="1">
    <location>
        <begin position="1"/>
        <end position="34"/>
    </location>
</feature>
<keyword evidence="4" id="KW-1185">Reference proteome</keyword>
<comment type="caution">
    <text evidence="3">The sequence shown here is derived from an EMBL/GenBank/DDBJ whole genome shotgun (WGS) entry which is preliminary data.</text>
</comment>
<evidence type="ECO:0000259" key="2">
    <source>
        <dbReference type="PROSITE" id="PS51781"/>
    </source>
</evidence>
<organism evidence="3 4">
    <name type="scientific">Allorhizobium borbori</name>
    <dbReference type="NCBI Taxonomy" id="485907"/>
    <lineage>
        <taxon>Bacteria</taxon>
        <taxon>Pseudomonadati</taxon>
        <taxon>Pseudomonadota</taxon>
        <taxon>Alphaproteobacteria</taxon>
        <taxon>Hyphomicrobiales</taxon>
        <taxon>Rhizobiaceae</taxon>
        <taxon>Rhizobium/Agrobacterium group</taxon>
        <taxon>Allorhizobium</taxon>
    </lineage>
</organism>
<dbReference type="InterPro" id="IPR003646">
    <property type="entry name" value="SH3-like_bac-type"/>
</dbReference>
<dbReference type="Gene3D" id="2.30.30.40">
    <property type="entry name" value="SH3 Domains"/>
    <property type="match status" value="1"/>
</dbReference>
<reference evidence="3 4" key="1">
    <citation type="submission" date="2020-08" db="EMBL/GenBank/DDBJ databases">
        <title>Genomic Encyclopedia of Type Strains, Phase IV (KMG-IV): sequencing the most valuable type-strain genomes for metagenomic binning, comparative biology and taxonomic classification.</title>
        <authorList>
            <person name="Goeker M."/>
        </authorList>
    </citation>
    <scope>NUCLEOTIDE SEQUENCE [LARGE SCALE GENOMIC DNA]</scope>
    <source>
        <strain evidence="3 4">DSM 26385</strain>
    </source>
</reference>
<accession>A0A7W6P335</accession>